<dbReference type="EMBL" id="CP001636">
    <property type="protein sequence ID" value="ACS22511.1"/>
    <property type="molecule type" value="Genomic_DNA"/>
</dbReference>
<dbReference type="STRING" id="543728.Vapar_5939"/>
<name>C5D0G7_VARPS</name>
<proteinExistence type="predicted"/>
<evidence type="ECO:0000313" key="1">
    <source>
        <dbReference type="EMBL" id="ACS22511.1"/>
    </source>
</evidence>
<dbReference type="eggNOG" id="ENOG502ZV16">
    <property type="taxonomic scope" value="Bacteria"/>
</dbReference>
<dbReference type="KEGG" id="vap:Vapar_5939"/>
<accession>C5D0G7</accession>
<dbReference type="HOGENOM" id="CLU_1160705_0_0_4"/>
<dbReference type="AlphaFoldDB" id="C5D0G7"/>
<protein>
    <submittedName>
        <fullName evidence="1">Uncharacterized protein</fullName>
    </submittedName>
</protein>
<organism evidence="1">
    <name type="scientific">Variovorax paradoxus (strain S110)</name>
    <dbReference type="NCBI Taxonomy" id="543728"/>
    <lineage>
        <taxon>Bacteria</taxon>
        <taxon>Pseudomonadati</taxon>
        <taxon>Pseudomonadota</taxon>
        <taxon>Betaproteobacteria</taxon>
        <taxon>Burkholderiales</taxon>
        <taxon>Comamonadaceae</taxon>
        <taxon>Variovorax</taxon>
    </lineage>
</organism>
<reference evidence="1" key="1">
    <citation type="submission" date="2009-06" db="EMBL/GenBank/DDBJ databases">
        <title>Complete sequence of chromosome 2 of Variovorax paradoxus S110.</title>
        <authorList>
            <consortium name="US DOE Joint Genome Institute"/>
            <person name="Lucas S."/>
            <person name="Copeland A."/>
            <person name="Lapidus A."/>
            <person name="Glavina del Rio T."/>
            <person name="Tice H."/>
            <person name="Bruce D."/>
            <person name="Goodwin L."/>
            <person name="Pitluck S."/>
            <person name="Chertkov O."/>
            <person name="Brettin T."/>
            <person name="Detter J.C."/>
            <person name="Han C."/>
            <person name="Larimer F."/>
            <person name="Land M."/>
            <person name="Hauser L."/>
            <person name="Kyrpides N."/>
            <person name="Ovchinnikova G."/>
            <person name="Orwin P."/>
            <person name="Leadbetter J.R."/>
            <person name="Spain J.C."/>
            <person name="Han J.I."/>
        </authorList>
    </citation>
    <scope>NUCLEOTIDE SEQUENCE</scope>
    <source>
        <strain evidence="1">S110</strain>
    </source>
</reference>
<sequence length="239" mass="26114">MPLERQNPAMSSKTSSKVKSSSLLEPTVLLAVTPAMLLDIQQTMPAQNWVDWGSVSSESLDVHRELARLPSRAKNLKVMVMSDHRPLGQPVRASRSPSPSANEDLLSADAMATTMNCTRANVYEREKKGNLFSVLPPGRENGRKYPAFQIHRGVDSGLLVALIALYRDQAAPTNLLWDFLRSVQAAFGGATGVEVLKGEHPQRSGVDKSVLSALYALTPAERRSFVMDHALEDLNHATA</sequence>
<gene>
    <name evidence="1" type="ordered locus">Vapar_5939</name>
</gene>